<name>A0A1G7FIV7_9FLAO</name>
<accession>A0A1G7FIV7</accession>
<keyword evidence="2" id="KW-1185">Reference proteome</keyword>
<protein>
    <submittedName>
        <fullName evidence="1">Uncharacterized protein</fullName>
    </submittedName>
</protein>
<dbReference type="Proteomes" id="UP000182114">
    <property type="component" value="Unassembled WGS sequence"/>
</dbReference>
<evidence type="ECO:0000313" key="1">
    <source>
        <dbReference type="EMBL" id="SDE75841.1"/>
    </source>
</evidence>
<dbReference type="AlphaFoldDB" id="A0A1G7FIV7"/>
<proteinExistence type="predicted"/>
<reference evidence="2" key="1">
    <citation type="submission" date="2016-10" db="EMBL/GenBank/DDBJ databases">
        <authorList>
            <person name="Varghese N."/>
            <person name="Submissions S."/>
        </authorList>
    </citation>
    <scope>NUCLEOTIDE SEQUENCE [LARGE SCALE GENOMIC DNA]</scope>
    <source>
        <strain evidence="2">DSM 24729</strain>
    </source>
</reference>
<sequence>MTKNLNDFFDHLEAHNFQNEADQQIVKKLLEAEENWPVSIDTVSQFLELLEKEIGGVIHKRSLEELLKKYNQNLTKYAWNAESISYVLDIFKLTEETTLNNICSRLFNKKDN</sequence>
<gene>
    <name evidence="1" type="ORF">SAMN04487992_103295</name>
</gene>
<dbReference type="EMBL" id="FNBD01000003">
    <property type="protein sequence ID" value="SDE75841.1"/>
    <property type="molecule type" value="Genomic_DNA"/>
</dbReference>
<evidence type="ECO:0000313" key="2">
    <source>
        <dbReference type="Proteomes" id="UP000182114"/>
    </source>
</evidence>
<organism evidence="1 2">
    <name type="scientific">Cellulophaga baltica</name>
    <dbReference type="NCBI Taxonomy" id="76594"/>
    <lineage>
        <taxon>Bacteria</taxon>
        <taxon>Pseudomonadati</taxon>
        <taxon>Bacteroidota</taxon>
        <taxon>Flavobacteriia</taxon>
        <taxon>Flavobacteriales</taxon>
        <taxon>Flavobacteriaceae</taxon>
        <taxon>Cellulophaga</taxon>
    </lineage>
</organism>
<dbReference type="eggNOG" id="ENOG5034BQ6">
    <property type="taxonomic scope" value="Bacteria"/>
</dbReference>
<dbReference type="RefSeq" id="WP_074537866.1">
    <property type="nucleotide sequence ID" value="NZ_FNBD01000003.1"/>
</dbReference>